<feature type="region of interest" description="Disordered" evidence="1">
    <location>
        <begin position="177"/>
        <end position="196"/>
    </location>
</feature>
<reference evidence="3 4" key="1">
    <citation type="journal article" date="2019" name="Int. J. Syst. Evol. Microbiol.">
        <title>The Global Catalogue of Microorganisms (GCM) 10K type strain sequencing project: providing services to taxonomists for standard genome sequencing and annotation.</title>
        <authorList>
            <consortium name="The Broad Institute Genomics Platform"/>
            <consortium name="The Broad Institute Genome Sequencing Center for Infectious Disease"/>
            <person name="Wu L."/>
            <person name="Ma J."/>
        </authorList>
    </citation>
    <scope>NUCLEOTIDE SEQUENCE [LARGE SCALE GENOMIC DNA]</scope>
    <source>
        <strain evidence="3 4">JCM 16117</strain>
    </source>
</reference>
<keyword evidence="4" id="KW-1185">Reference proteome</keyword>
<comment type="caution">
    <text evidence="3">The sequence shown here is derived from an EMBL/GenBank/DDBJ whole genome shotgun (WGS) entry which is preliminary data.</text>
</comment>
<protein>
    <recommendedName>
        <fullName evidence="5">DUF3515 domain-containing protein</fullName>
    </recommendedName>
</protein>
<dbReference type="Pfam" id="PF12028">
    <property type="entry name" value="DUF3515"/>
    <property type="match status" value="1"/>
</dbReference>
<evidence type="ECO:0000313" key="4">
    <source>
        <dbReference type="Proteomes" id="UP001500929"/>
    </source>
</evidence>
<name>A0ABN3DZA5_9MICO</name>
<evidence type="ECO:0008006" key="5">
    <source>
        <dbReference type="Google" id="ProtNLM"/>
    </source>
</evidence>
<keyword evidence="2" id="KW-0732">Signal</keyword>
<evidence type="ECO:0000313" key="3">
    <source>
        <dbReference type="EMBL" id="GAA2244419.1"/>
    </source>
</evidence>
<evidence type="ECO:0000256" key="1">
    <source>
        <dbReference type="SAM" id="MobiDB-lite"/>
    </source>
</evidence>
<proteinExistence type="predicted"/>
<feature type="compositionally biased region" description="Pro residues" evidence="1">
    <location>
        <begin position="179"/>
        <end position="196"/>
    </location>
</feature>
<feature type="chain" id="PRO_5046061810" description="DUF3515 domain-containing protein" evidence="2">
    <location>
        <begin position="41"/>
        <end position="196"/>
    </location>
</feature>
<gene>
    <name evidence="3" type="ORF">GCM10009851_32110</name>
</gene>
<dbReference type="RefSeq" id="WP_259480328.1">
    <property type="nucleotide sequence ID" value="NZ_BAAAQY010000010.1"/>
</dbReference>
<dbReference type="InterPro" id="IPR021903">
    <property type="entry name" value="DUF3515"/>
</dbReference>
<organism evidence="3 4">
    <name type="scientific">Herbiconiux moechotypicola</name>
    <dbReference type="NCBI Taxonomy" id="637393"/>
    <lineage>
        <taxon>Bacteria</taxon>
        <taxon>Bacillati</taxon>
        <taxon>Actinomycetota</taxon>
        <taxon>Actinomycetes</taxon>
        <taxon>Micrococcales</taxon>
        <taxon>Microbacteriaceae</taxon>
        <taxon>Herbiconiux</taxon>
    </lineage>
</organism>
<evidence type="ECO:0000256" key="2">
    <source>
        <dbReference type="SAM" id="SignalP"/>
    </source>
</evidence>
<dbReference type="Proteomes" id="UP001500929">
    <property type="component" value="Unassembled WGS sequence"/>
</dbReference>
<accession>A0ABN3DZA5</accession>
<sequence>MSASHQPPHARSRRPLHRSRRRLGLAAAGLTLAAAATLLAGCSGPVALDPAADATNPSCADVIVRLPDTVADAERRETDAQATGAWGDPAAVLLVCGVEPPGPTTLPCDNVNGIDWIRDDSDAPTYTFTTFGRTPAVQVVVDSLAASGTSALVDLEPAVASIPQTSACLNADDVLGVPTPTPTPTPAETPASTPAP</sequence>
<feature type="signal peptide" evidence="2">
    <location>
        <begin position="1"/>
        <end position="40"/>
    </location>
</feature>
<dbReference type="EMBL" id="BAAAQY010000010">
    <property type="protein sequence ID" value="GAA2244419.1"/>
    <property type="molecule type" value="Genomic_DNA"/>
</dbReference>
<dbReference type="InterPro" id="IPR006311">
    <property type="entry name" value="TAT_signal"/>
</dbReference>
<dbReference type="PROSITE" id="PS51318">
    <property type="entry name" value="TAT"/>
    <property type="match status" value="1"/>
</dbReference>